<evidence type="ECO:0000313" key="2">
    <source>
        <dbReference type="WBParaSite" id="L893_g29240.t1"/>
    </source>
</evidence>
<dbReference type="WBParaSite" id="L893_g29240.t1">
    <property type="protein sequence ID" value="L893_g29240.t1"/>
    <property type="gene ID" value="L893_g29240"/>
</dbReference>
<keyword evidence="1" id="KW-1185">Reference proteome</keyword>
<name>A0A1I7ZRN2_9BILA</name>
<dbReference type="Proteomes" id="UP000095287">
    <property type="component" value="Unplaced"/>
</dbReference>
<protein>
    <submittedName>
        <fullName evidence="2">Uncharacterized protein</fullName>
    </submittedName>
</protein>
<sequence>MYTQNTKLGEASGLHNICVARHIDSSITATTTEYPTQTRCRRGDESCSARSLRSPPLREYYSSLLRTTTTMYSNGDDDIDGTNFSWMEFLASIVFDFMVRLRSSQQPCLFFNFSGNTTFERTQR</sequence>
<proteinExistence type="predicted"/>
<dbReference type="AlphaFoldDB" id="A0A1I7ZRN2"/>
<organism evidence="1 2">
    <name type="scientific">Steinernema glaseri</name>
    <dbReference type="NCBI Taxonomy" id="37863"/>
    <lineage>
        <taxon>Eukaryota</taxon>
        <taxon>Metazoa</taxon>
        <taxon>Ecdysozoa</taxon>
        <taxon>Nematoda</taxon>
        <taxon>Chromadorea</taxon>
        <taxon>Rhabditida</taxon>
        <taxon>Tylenchina</taxon>
        <taxon>Panagrolaimomorpha</taxon>
        <taxon>Strongyloidoidea</taxon>
        <taxon>Steinernematidae</taxon>
        <taxon>Steinernema</taxon>
    </lineage>
</organism>
<evidence type="ECO:0000313" key="1">
    <source>
        <dbReference type="Proteomes" id="UP000095287"/>
    </source>
</evidence>
<accession>A0A1I7ZRN2</accession>
<reference evidence="2" key="1">
    <citation type="submission" date="2016-11" db="UniProtKB">
        <authorList>
            <consortium name="WormBaseParasite"/>
        </authorList>
    </citation>
    <scope>IDENTIFICATION</scope>
</reference>